<dbReference type="Proteomes" id="UP001177140">
    <property type="component" value="Unassembled WGS sequence"/>
</dbReference>
<evidence type="ECO:0000313" key="2">
    <source>
        <dbReference type="Proteomes" id="UP001177140"/>
    </source>
</evidence>
<dbReference type="AlphaFoldDB" id="A0AA41VHD0"/>
<organism evidence="1 2">
    <name type="scientific">Papaver nudicaule</name>
    <name type="common">Iceland poppy</name>
    <dbReference type="NCBI Taxonomy" id="74823"/>
    <lineage>
        <taxon>Eukaryota</taxon>
        <taxon>Viridiplantae</taxon>
        <taxon>Streptophyta</taxon>
        <taxon>Embryophyta</taxon>
        <taxon>Tracheophyta</taxon>
        <taxon>Spermatophyta</taxon>
        <taxon>Magnoliopsida</taxon>
        <taxon>Ranunculales</taxon>
        <taxon>Papaveraceae</taxon>
        <taxon>Papaveroideae</taxon>
        <taxon>Papaver</taxon>
    </lineage>
</organism>
<dbReference type="EMBL" id="JAJJMA010222422">
    <property type="protein sequence ID" value="MCL7041302.1"/>
    <property type="molecule type" value="Genomic_DNA"/>
</dbReference>
<accession>A0AA41VHD0</accession>
<comment type="caution">
    <text evidence="1">The sequence shown here is derived from an EMBL/GenBank/DDBJ whole genome shotgun (WGS) entry which is preliminary data.</text>
</comment>
<feature type="non-terminal residue" evidence="1">
    <location>
        <position position="1"/>
    </location>
</feature>
<keyword evidence="2" id="KW-1185">Reference proteome</keyword>
<reference evidence="1" key="1">
    <citation type="submission" date="2022-03" db="EMBL/GenBank/DDBJ databases">
        <title>A functionally conserved STORR gene fusion in Papaver species that diverged 16.8 million years ago.</title>
        <authorList>
            <person name="Catania T."/>
        </authorList>
    </citation>
    <scope>NUCLEOTIDE SEQUENCE</scope>
    <source>
        <strain evidence="1">S-191538</strain>
    </source>
</reference>
<evidence type="ECO:0000313" key="1">
    <source>
        <dbReference type="EMBL" id="MCL7041302.1"/>
    </source>
</evidence>
<gene>
    <name evidence="1" type="ORF">MKW94_021382</name>
</gene>
<name>A0AA41VHD0_PAPNU</name>
<protein>
    <submittedName>
        <fullName evidence="1">Uncharacterized protein</fullName>
    </submittedName>
</protein>
<proteinExistence type="predicted"/>
<sequence>INNRLCGLDTNLKGKVSGKEPFEMYCEGENEVVKAHYTTKDGCDHVGATLALYGGSCTKSLSGKR</sequence>